<organism evidence="8">
    <name type="scientific">Timema poppense</name>
    <name type="common">Walking stick</name>
    <dbReference type="NCBI Taxonomy" id="170557"/>
    <lineage>
        <taxon>Eukaryota</taxon>
        <taxon>Metazoa</taxon>
        <taxon>Ecdysozoa</taxon>
        <taxon>Arthropoda</taxon>
        <taxon>Hexapoda</taxon>
        <taxon>Insecta</taxon>
        <taxon>Pterygota</taxon>
        <taxon>Neoptera</taxon>
        <taxon>Polyneoptera</taxon>
        <taxon>Phasmatodea</taxon>
        <taxon>Timematodea</taxon>
        <taxon>Timematoidea</taxon>
        <taxon>Timematidae</taxon>
        <taxon>Timema</taxon>
    </lineage>
</organism>
<dbReference type="AlphaFoldDB" id="A0A7R9HE00"/>
<feature type="binding site" evidence="6">
    <location>
        <position position="92"/>
    </location>
    <ligand>
        <name>Zn(2+)</name>
        <dbReference type="ChEBI" id="CHEBI:29105"/>
    </ligand>
</feature>
<evidence type="ECO:0000256" key="2">
    <source>
        <dbReference type="ARBA" id="ARBA00007018"/>
    </source>
</evidence>
<evidence type="ECO:0000256" key="3">
    <source>
        <dbReference type="ARBA" id="ARBA00022692"/>
    </source>
</evidence>
<keyword evidence="6" id="KW-0479">Metal-binding</keyword>
<dbReference type="EMBL" id="OD014333">
    <property type="protein sequence ID" value="CAD7417634.1"/>
    <property type="molecule type" value="Genomic_DNA"/>
</dbReference>
<protein>
    <submittedName>
        <fullName evidence="8">Uncharacterized protein</fullName>
    </submittedName>
</protein>
<evidence type="ECO:0000256" key="5">
    <source>
        <dbReference type="ARBA" id="ARBA00023136"/>
    </source>
</evidence>
<keyword evidence="5 7" id="KW-0472">Membrane</keyword>
<dbReference type="GO" id="GO:0038023">
    <property type="term" value="F:signaling receptor activity"/>
    <property type="evidence" value="ECO:0007669"/>
    <property type="project" value="TreeGrafter"/>
</dbReference>
<dbReference type="PANTHER" id="PTHR20855">
    <property type="entry name" value="ADIPOR/PROGESTIN RECEPTOR-RELATED"/>
    <property type="match status" value="1"/>
</dbReference>
<evidence type="ECO:0000256" key="1">
    <source>
        <dbReference type="ARBA" id="ARBA00004141"/>
    </source>
</evidence>
<dbReference type="InterPro" id="IPR004254">
    <property type="entry name" value="AdipoR/HlyIII-related"/>
</dbReference>
<proteinExistence type="inferred from homology"/>
<dbReference type="Pfam" id="PF03006">
    <property type="entry name" value="HlyIII"/>
    <property type="match status" value="1"/>
</dbReference>
<sequence>MSIGKKTEVYLRVSGRDTNQTPGHDILYVYLERHKDYLERFYYGAAYKLGHSIFLIRLLELYALALVSFAVYFFKVPERIFSGKFDLVGASHQLWHCMVVVILYHCHNTGMMYIQMRINTFCPDHPLFNTVSYNTT</sequence>
<keyword evidence="4 7" id="KW-1133">Transmembrane helix</keyword>
<reference evidence="8" key="1">
    <citation type="submission" date="2020-11" db="EMBL/GenBank/DDBJ databases">
        <authorList>
            <person name="Tran Van P."/>
        </authorList>
    </citation>
    <scope>NUCLEOTIDE SEQUENCE</scope>
</reference>
<dbReference type="GO" id="GO:0046872">
    <property type="term" value="F:metal ion binding"/>
    <property type="evidence" value="ECO:0007669"/>
    <property type="project" value="UniProtKB-KW"/>
</dbReference>
<feature type="transmembrane region" description="Helical" evidence="7">
    <location>
        <begin position="93"/>
        <end position="114"/>
    </location>
</feature>
<keyword evidence="6" id="KW-0862">Zinc</keyword>
<feature type="transmembrane region" description="Helical" evidence="7">
    <location>
        <begin position="54"/>
        <end position="73"/>
    </location>
</feature>
<name>A0A7R9HE00_TIMPO</name>
<dbReference type="PANTHER" id="PTHR20855:SF15">
    <property type="entry name" value="PROGESTIN AND ADIPOQ RECEPTOR FAMILY MEMBER 3"/>
    <property type="match status" value="1"/>
</dbReference>
<dbReference type="GO" id="GO:0016020">
    <property type="term" value="C:membrane"/>
    <property type="evidence" value="ECO:0007669"/>
    <property type="project" value="UniProtKB-SubCell"/>
</dbReference>
<evidence type="ECO:0000256" key="6">
    <source>
        <dbReference type="PIRSR" id="PIRSR604254-1"/>
    </source>
</evidence>
<comment type="subcellular location">
    <subcellularLocation>
        <location evidence="1">Membrane</location>
        <topology evidence="1">Multi-pass membrane protein</topology>
    </subcellularLocation>
</comment>
<evidence type="ECO:0000256" key="7">
    <source>
        <dbReference type="SAM" id="Phobius"/>
    </source>
</evidence>
<accession>A0A7R9HE00</accession>
<comment type="similarity">
    <text evidence="2">Belongs to the ADIPOR family.</text>
</comment>
<gene>
    <name evidence="8" type="ORF">TPSB3V08_LOCUS11920</name>
</gene>
<evidence type="ECO:0000256" key="4">
    <source>
        <dbReference type="ARBA" id="ARBA00022989"/>
    </source>
</evidence>
<keyword evidence="3 7" id="KW-0812">Transmembrane</keyword>
<feature type="binding site" evidence="6">
    <location>
        <position position="96"/>
    </location>
    <ligand>
        <name>Zn(2+)</name>
        <dbReference type="ChEBI" id="CHEBI:29105"/>
    </ligand>
</feature>
<evidence type="ECO:0000313" key="8">
    <source>
        <dbReference type="EMBL" id="CAD7417634.1"/>
    </source>
</evidence>